<evidence type="ECO:0000256" key="2">
    <source>
        <dbReference type="ARBA" id="ARBA00022723"/>
    </source>
</evidence>
<protein>
    <submittedName>
        <fullName evidence="7">TauD/TfdA family dioxygenase</fullName>
    </submittedName>
</protein>
<dbReference type="Proteomes" id="UP000252706">
    <property type="component" value="Unassembled WGS sequence"/>
</dbReference>
<feature type="domain" description="TauD/TfdA-like" evidence="6">
    <location>
        <begin position="3"/>
        <end position="266"/>
    </location>
</feature>
<evidence type="ECO:0000313" key="8">
    <source>
        <dbReference type="Proteomes" id="UP000252706"/>
    </source>
</evidence>
<accession>A0A366WN45</accession>
<keyword evidence="3 7" id="KW-0223">Dioxygenase</keyword>
<evidence type="ECO:0000313" key="7">
    <source>
        <dbReference type="EMBL" id="RBW51310.1"/>
    </source>
</evidence>
<keyword evidence="5" id="KW-0408">Iron</keyword>
<evidence type="ECO:0000256" key="5">
    <source>
        <dbReference type="ARBA" id="ARBA00023004"/>
    </source>
</evidence>
<dbReference type="Pfam" id="PF02668">
    <property type="entry name" value="TauD"/>
    <property type="match status" value="1"/>
</dbReference>
<dbReference type="OrthoDB" id="7209371at2"/>
<dbReference type="STRING" id="1423144.Gal_01274"/>
<name>A0A366WN45_9RHOB</name>
<evidence type="ECO:0000256" key="3">
    <source>
        <dbReference type="ARBA" id="ARBA00022964"/>
    </source>
</evidence>
<dbReference type="EMBL" id="QOCE01000046">
    <property type="protein sequence ID" value="RBW51310.1"/>
    <property type="molecule type" value="Genomic_DNA"/>
</dbReference>
<dbReference type="GO" id="GO:0016706">
    <property type="term" value="F:2-oxoglutarate-dependent dioxygenase activity"/>
    <property type="evidence" value="ECO:0007669"/>
    <property type="project" value="TreeGrafter"/>
</dbReference>
<dbReference type="GO" id="GO:0046872">
    <property type="term" value="F:metal ion binding"/>
    <property type="evidence" value="ECO:0007669"/>
    <property type="project" value="UniProtKB-KW"/>
</dbReference>
<reference evidence="7 8" key="1">
    <citation type="submission" date="2018-07" db="EMBL/GenBank/DDBJ databases">
        <title>Modular assembly of carbohydrate-degrading microbial communities in the ocean.</title>
        <authorList>
            <person name="Enke T.N."/>
            <person name="Datta M.S."/>
            <person name="Schwartzman J.A."/>
            <person name="Cermak N."/>
            <person name="Schmitz D.A."/>
            <person name="Barrere J."/>
            <person name="Cordero O.X."/>
        </authorList>
    </citation>
    <scope>NUCLEOTIDE SEQUENCE [LARGE SCALE GENOMIC DNA]</scope>
    <source>
        <strain evidence="7 8">C3M10</strain>
    </source>
</reference>
<dbReference type="GO" id="GO:0005737">
    <property type="term" value="C:cytoplasm"/>
    <property type="evidence" value="ECO:0007669"/>
    <property type="project" value="TreeGrafter"/>
</dbReference>
<dbReference type="PANTHER" id="PTHR30468">
    <property type="entry name" value="ALPHA-KETOGLUTARATE-DEPENDENT SULFONATE DIOXYGENASE"/>
    <property type="match status" value="1"/>
</dbReference>
<comment type="similarity">
    <text evidence="1">Belongs to the TfdA dioxygenase family.</text>
</comment>
<dbReference type="AlphaFoldDB" id="A0A366WN45"/>
<evidence type="ECO:0000259" key="6">
    <source>
        <dbReference type="Pfam" id="PF02668"/>
    </source>
</evidence>
<organism evidence="7 8">
    <name type="scientific">Phaeobacter gallaeciensis</name>
    <dbReference type="NCBI Taxonomy" id="60890"/>
    <lineage>
        <taxon>Bacteria</taxon>
        <taxon>Pseudomonadati</taxon>
        <taxon>Pseudomonadota</taxon>
        <taxon>Alphaproteobacteria</taxon>
        <taxon>Rhodobacterales</taxon>
        <taxon>Roseobacteraceae</taxon>
        <taxon>Phaeobacter</taxon>
    </lineage>
</organism>
<gene>
    <name evidence="7" type="ORF">DS909_19025</name>
</gene>
<proteinExistence type="inferred from homology"/>
<dbReference type="InterPro" id="IPR003819">
    <property type="entry name" value="TauD/TfdA-like"/>
</dbReference>
<dbReference type="PANTHER" id="PTHR30468:SF1">
    <property type="entry name" value="ALPHA-KETOGLUTARATE-DEPENDENT SULFONATE DIOXYGENASE"/>
    <property type="match status" value="1"/>
</dbReference>
<dbReference type="RefSeq" id="WP_113825046.1">
    <property type="nucleotide sequence ID" value="NZ_QOCE01000046.1"/>
</dbReference>
<keyword evidence="4" id="KW-0560">Oxidoreductase</keyword>
<keyword evidence="2" id="KW-0479">Metal-binding</keyword>
<dbReference type="InterPro" id="IPR042098">
    <property type="entry name" value="TauD-like_sf"/>
</dbReference>
<evidence type="ECO:0000256" key="1">
    <source>
        <dbReference type="ARBA" id="ARBA00005896"/>
    </source>
</evidence>
<comment type="caution">
    <text evidence="7">The sequence shown here is derived from an EMBL/GenBank/DDBJ whole genome shotgun (WGS) entry which is preliminary data.</text>
</comment>
<sequence length="281" mass="31015">MEILPLTGGLGAEILGADIRRSEDFGAIQDAFAKYSVIVLREQSAGPQDHLDFARCFGTVNVNRFFKPVEGHPEIAMVLKEKDQTEAVGEGWHTDHSYDQEPALGSILHAIEMPPYGGDTLFVSMGAAYEALSKPMRHFLDHLTAVHSSRHVFGTAAMDSEAAKSGRLSNAEAATQDARHPVVITHPLSGRRGLFVNPVFTTRVEGLNPEESSALLAMLYAHCQQPEFQCRVRWRAGDITMWDNRATWHKAINDYHGFRRLMHRVTVEGGSLAPPPPQPAP</sequence>
<dbReference type="Gene3D" id="3.60.130.10">
    <property type="entry name" value="Clavaminate synthase-like"/>
    <property type="match status" value="1"/>
</dbReference>
<dbReference type="SUPFAM" id="SSF51197">
    <property type="entry name" value="Clavaminate synthase-like"/>
    <property type="match status" value="1"/>
</dbReference>
<dbReference type="InterPro" id="IPR051323">
    <property type="entry name" value="AtsK-like"/>
</dbReference>
<evidence type="ECO:0000256" key="4">
    <source>
        <dbReference type="ARBA" id="ARBA00023002"/>
    </source>
</evidence>